<dbReference type="Proteomes" id="UP001500782">
    <property type="component" value="Unassembled WGS sequence"/>
</dbReference>
<protein>
    <submittedName>
        <fullName evidence="6">FAD-dependent oxidoreductase</fullName>
    </submittedName>
</protein>
<dbReference type="SUPFAM" id="SSF51905">
    <property type="entry name" value="FAD/NAD(P)-binding domain"/>
    <property type="match status" value="1"/>
</dbReference>
<organism evidence="6 7">
    <name type="scientific">Bacillus carboniphilus</name>
    <dbReference type="NCBI Taxonomy" id="86663"/>
    <lineage>
        <taxon>Bacteria</taxon>
        <taxon>Bacillati</taxon>
        <taxon>Bacillota</taxon>
        <taxon>Bacilli</taxon>
        <taxon>Bacillales</taxon>
        <taxon>Bacillaceae</taxon>
        <taxon>Bacillus</taxon>
    </lineage>
</organism>
<dbReference type="Pfam" id="PF01266">
    <property type="entry name" value="DAO"/>
    <property type="match status" value="1"/>
</dbReference>
<evidence type="ECO:0000256" key="1">
    <source>
        <dbReference type="ARBA" id="ARBA00001974"/>
    </source>
</evidence>
<evidence type="ECO:0000313" key="7">
    <source>
        <dbReference type="Proteomes" id="UP001500782"/>
    </source>
</evidence>
<proteinExistence type="inferred from homology"/>
<accession>A0ABP3FZE7</accession>
<evidence type="ECO:0000256" key="3">
    <source>
        <dbReference type="ARBA" id="ARBA00022630"/>
    </source>
</evidence>
<reference evidence="7" key="1">
    <citation type="journal article" date="2019" name="Int. J. Syst. Evol. Microbiol.">
        <title>The Global Catalogue of Microorganisms (GCM) 10K type strain sequencing project: providing services to taxonomists for standard genome sequencing and annotation.</title>
        <authorList>
            <consortium name="The Broad Institute Genomics Platform"/>
            <consortium name="The Broad Institute Genome Sequencing Center for Infectious Disease"/>
            <person name="Wu L."/>
            <person name="Ma J."/>
        </authorList>
    </citation>
    <scope>NUCLEOTIDE SEQUENCE [LARGE SCALE GENOMIC DNA]</scope>
    <source>
        <strain evidence="7">JCM 9731</strain>
    </source>
</reference>
<dbReference type="Gene3D" id="3.30.9.10">
    <property type="entry name" value="D-Amino Acid Oxidase, subunit A, domain 2"/>
    <property type="match status" value="1"/>
</dbReference>
<dbReference type="Gene3D" id="3.50.50.60">
    <property type="entry name" value="FAD/NAD(P)-binding domain"/>
    <property type="match status" value="2"/>
</dbReference>
<evidence type="ECO:0000256" key="4">
    <source>
        <dbReference type="ARBA" id="ARBA00023002"/>
    </source>
</evidence>
<keyword evidence="3" id="KW-0285">Flavoprotein</keyword>
<evidence type="ECO:0000256" key="2">
    <source>
        <dbReference type="ARBA" id="ARBA00009410"/>
    </source>
</evidence>
<dbReference type="InterPro" id="IPR036188">
    <property type="entry name" value="FAD/NAD-bd_sf"/>
</dbReference>
<comment type="caution">
    <text evidence="6">The sequence shown here is derived from an EMBL/GenBank/DDBJ whole genome shotgun (WGS) entry which is preliminary data.</text>
</comment>
<comment type="similarity">
    <text evidence="2">Belongs to the DadA oxidoreductase family.</text>
</comment>
<dbReference type="PANTHER" id="PTHR13847">
    <property type="entry name" value="SARCOSINE DEHYDROGENASE-RELATED"/>
    <property type="match status" value="1"/>
</dbReference>
<keyword evidence="7" id="KW-1185">Reference proteome</keyword>
<dbReference type="SUPFAM" id="SSF54373">
    <property type="entry name" value="FAD-linked reductases, C-terminal domain"/>
    <property type="match status" value="1"/>
</dbReference>
<feature type="domain" description="FAD dependent oxidoreductase" evidence="5">
    <location>
        <begin position="3"/>
        <end position="394"/>
    </location>
</feature>
<gene>
    <name evidence="6" type="ORF">GCM10008967_21900</name>
</gene>
<dbReference type="PANTHER" id="PTHR13847:SF286">
    <property type="entry name" value="D-AMINO ACID DEHYDROGENASE"/>
    <property type="match status" value="1"/>
</dbReference>
<sequence>MSKVIIVGAGIIGLSSAYFLKKRGMEVVLIDKGVPGGACTSGNMGWVAPSLSEPVPAPGLVKTSLKWMLKKDSPLYIKPTAVPSLSNWLFQFWKFCNKESYKASFQAGLELNRKTLQLFDELEETEEIHFESYRKGLLNLFLDESSIEKRIEELKPAQQIGVPKPEVKTRDELIKMEPTISEKVKGGVYLPAERHVRPESFSKGLHDWLINNGVTILQEYEITDFVVKGGSIAAVRTGNELYEGDEFLVSAGAWVGLLMKKVGKHLPITAGKGYSLTISSPSFNIQQPVYLGDSKVAISPFKNAIRIGGTMELSGINTHFDERRLSNIRQSFNQYFGKPISGKEQKWVGMRPMTPDGLPVLGKLEGYENLYVATGHAMSGIAMSLATGVIMSELISEGKTDIPIQPFAPERFSLKGNTAGSGKEKTVVS</sequence>
<comment type="cofactor">
    <cofactor evidence="1">
        <name>FAD</name>
        <dbReference type="ChEBI" id="CHEBI:57692"/>
    </cofactor>
</comment>
<dbReference type="EMBL" id="BAAADJ010000021">
    <property type="protein sequence ID" value="GAA0330965.1"/>
    <property type="molecule type" value="Genomic_DNA"/>
</dbReference>
<evidence type="ECO:0000313" key="6">
    <source>
        <dbReference type="EMBL" id="GAA0330965.1"/>
    </source>
</evidence>
<name>A0ABP3FZE7_9BACI</name>
<dbReference type="InterPro" id="IPR006076">
    <property type="entry name" value="FAD-dep_OxRdtase"/>
</dbReference>
<evidence type="ECO:0000259" key="5">
    <source>
        <dbReference type="Pfam" id="PF01266"/>
    </source>
</evidence>
<keyword evidence="4" id="KW-0560">Oxidoreductase</keyword>
<dbReference type="RefSeq" id="WP_343798997.1">
    <property type="nucleotide sequence ID" value="NZ_BAAADJ010000021.1"/>
</dbReference>